<protein>
    <recommendedName>
        <fullName evidence="6">Late embryogenesis abundant protein LEA-2 subgroup domain-containing protein</fullName>
    </recommendedName>
</protein>
<keyword evidence="4 5" id="KW-0472">Membrane</keyword>
<keyword evidence="8" id="KW-1185">Reference proteome</keyword>
<organism evidence="7 8">
    <name type="scientific">Microthlaspi erraticum</name>
    <dbReference type="NCBI Taxonomy" id="1685480"/>
    <lineage>
        <taxon>Eukaryota</taxon>
        <taxon>Viridiplantae</taxon>
        <taxon>Streptophyta</taxon>
        <taxon>Embryophyta</taxon>
        <taxon>Tracheophyta</taxon>
        <taxon>Spermatophyta</taxon>
        <taxon>Magnoliopsida</taxon>
        <taxon>eudicotyledons</taxon>
        <taxon>Gunneridae</taxon>
        <taxon>Pentapetalae</taxon>
        <taxon>rosids</taxon>
        <taxon>malvids</taxon>
        <taxon>Brassicales</taxon>
        <taxon>Brassicaceae</taxon>
        <taxon>Coluteocarpeae</taxon>
        <taxon>Microthlaspi</taxon>
    </lineage>
</organism>
<dbReference type="InterPro" id="IPR004864">
    <property type="entry name" value="LEA_2"/>
</dbReference>
<feature type="transmembrane region" description="Helical" evidence="5">
    <location>
        <begin position="53"/>
        <end position="79"/>
    </location>
</feature>
<dbReference type="PANTHER" id="PTHR31234">
    <property type="entry name" value="LATE EMBRYOGENESIS ABUNDANT (LEA) HYDROXYPROLINE-RICH GLYCOPROTEIN FAMILY"/>
    <property type="match status" value="1"/>
</dbReference>
<dbReference type="InterPro" id="IPR044839">
    <property type="entry name" value="NDR1-like"/>
</dbReference>
<keyword evidence="3 5" id="KW-1133">Transmembrane helix</keyword>
<evidence type="ECO:0000256" key="1">
    <source>
        <dbReference type="ARBA" id="ARBA00004167"/>
    </source>
</evidence>
<evidence type="ECO:0000256" key="5">
    <source>
        <dbReference type="SAM" id="Phobius"/>
    </source>
</evidence>
<reference evidence="7" key="1">
    <citation type="submission" date="2020-01" db="EMBL/GenBank/DDBJ databases">
        <authorList>
            <person name="Mishra B."/>
        </authorList>
    </citation>
    <scope>NUCLEOTIDE SEQUENCE [LARGE SCALE GENOMIC DNA]</scope>
</reference>
<evidence type="ECO:0000313" key="7">
    <source>
        <dbReference type="EMBL" id="CAA7024863.1"/>
    </source>
</evidence>
<dbReference type="OrthoDB" id="1889094at2759"/>
<dbReference type="GO" id="GO:0005886">
    <property type="term" value="C:plasma membrane"/>
    <property type="evidence" value="ECO:0007669"/>
    <property type="project" value="TreeGrafter"/>
</dbReference>
<comment type="caution">
    <text evidence="7">The sequence shown here is derived from an EMBL/GenBank/DDBJ whole genome shotgun (WGS) entry which is preliminary data.</text>
</comment>
<feature type="domain" description="Late embryogenesis abundant protein LEA-2 subgroup" evidence="6">
    <location>
        <begin position="113"/>
        <end position="215"/>
    </location>
</feature>
<sequence length="241" mass="26859">MAGGQYNLNGGQYGPPIYPPQKTYNSHGRRGADVGCGICRCCCSSLLCCGGCLLSLICNILFGLAVFLGIAALILWFIFRPNVVKFQVTEANLTRFHLDPQTNNLHYNLSLNFSVRNPNRRLGIHYDQLEARGFYGDRRFAAVSMPSLYQGHKNTTEVGTEFNGQSLVLLGSGGRKDLREDHKSGIYRIDVKLRSKIRFKYGFLNSWTFGPKIKCHLKVPLSSSNSAGGFQFHSTKCHVDL</sequence>
<dbReference type="AlphaFoldDB" id="A0A6D2IAV3"/>
<evidence type="ECO:0000256" key="3">
    <source>
        <dbReference type="ARBA" id="ARBA00022989"/>
    </source>
</evidence>
<name>A0A6D2IAV3_9BRAS</name>
<evidence type="ECO:0000256" key="2">
    <source>
        <dbReference type="ARBA" id="ARBA00022692"/>
    </source>
</evidence>
<dbReference type="EMBL" id="CACVBM020000943">
    <property type="protein sequence ID" value="CAA7024863.1"/>
    <property type="molecule type" value="Genomic_DNA"/>
</dbReference>
<proteinExistence type="predicted"/>
<dbReference type="Proteomes" id="UP000467841">
    <property type="component" value="Unassembled WGS sequence"/>
</dbReference>
<dbReference type="Pfam" id="PF03168">
    <property type="entry name" value="LEA_2"/>
    <property type="match status" value="1"/>
</dbReference>
<dbReference type="GO" id="GO:0098542">
    <property type="term" value="P:defense response to other organism"/>
    <property type="evidence" value="ECO:0007669"/>
    <property type="project" value="InterPro"/>
</dbReference>
<evidence type="ECO:0000259" key="6">
    <source>
        <dbReference type="Pfam" id="PF03168"/>
    </source>
</evidence>
<dbReference type="PANTHER" id="PTHR31234:SF61">
    <property type="entry name" value="OS01G0574800 PROTEIN"/>
    <property type="match status" value="1"/>
</dbReference>
<gene>
    <name evidence="7" type="ORF">MERR_LOCUS12098</name>
</gene>
<accession>A0A6D2IAV3</accession>
<keyword evidence="2 5" id="KW-0812">Transmembrane</keyword>
<evidence type="ECO:0000256" key="4">
    <source>
        <dbReference type="ARBA" id="ARBA00023136"/>
    </source>
</evidence>
<evidence type="ECO:0000313" key="8">
    <source>
        <dbReference type="Proteomes" id="UP000467841"/>
    </source>
</evidence>
<comment type="subcellular location">
    <subcellularLocation>
        <location evidence="1">Membrane</location>
        <topology evidence="1">Single-pass membrane protein</topology>
    </subcellularLocation>
</comment>